<reference evidence="2 3" key="1">
    <citation type="submission" date="2014-04" db="EMBL/GenBank/DDBJ databases">
        <title>Evolutionary Origins and Diversification of the Mycorrhizal Mutualists.</title>
        <authorList>
            <consortium name="DOE Joint Genome Institute"/>
            <consortium name="Mycorrhizal Genomics Consortium"/>
            <person name="Kohler A."/>
            <person name="Kuo A."/>
            <person name="Nagy L.G."/>
            <person name="Floudas D."/>
            <person name="Copeland A."/>
            <person name="Barry K.W."/>
            <person name="Cichocki N."/>
            <person name="Veneault-Fourrey C."/>
            <person name="LaButti K."/>
            <person name="Lindquist E.A."/>
            <person name="Lipzen A."/>
            <person name="Lundell T."/>
            <person name="Morin E."/>
            <person name="Murat C."/>
            <person name="Riley R."/>
            <person name="Ohm R."/>
            <person name="Sun H."/>
            <person name="Tunlid A."/>
            <person name="Henrissat B."/>
            <person name="Grigoriev I.V."/>
            <person name="Hibbett D.S."/>
            <person name="Martin F."/>
        </authorList>
    </citation>
    <scope>NUCLEOTIDE SEQUENCE [LARGE SCALE GENOMIC DNA]</scope>
    <source>
        <strain evidence="2 3">Koide BX008</strain>
    </source>
</reference>
<accession>A0A0C2WKQ8</accession>
<proteinExistence type="predicted"/>
<gene>
    <name evidence="2" type="ORF">M378DRAFT_171938</name>
</gene>
<feature type="region of interest" description="Disordered" evidence="1">
    <location>
        <begin position="1"/>
        <end position="30"/>
    </location>
</feature>
<dbReference type="HOGENOM" id="CLU_2984373_0_0_1"/>
<sequence length="58" mass="5942">MRTPTGQGAPFGAAVGAGTTRSGGSSFTSLPTHRIVPLQATVAQGKQRSWNGELAFLL</sequence>
<dbReference type="Proteomes" id="UP000054549">
    <property type="component" value="Unassembled WGS sequence"/>
</dbReference>
<feature type="non-terminal residue" evidence="2">
    <location>
        <position position="58"/>
    </location>
</feature>
<name>A0A0C2WKQ8_AMAMK</name>
<dbReference type="InParanoid" id="A0A0C2WKQ8"/>
<organism evidence="2 3">
    <name type="scientific">Amanita muscaria (strain Koide BX008)</name>
    <dbReference type="NCBI Taxonomy" id="946122"/>
    <lineage>
        <taxon>Eukaryota</taxon>
        <taxon>Fungi</taxon>
        <taxon>Dikarya</taxon>
        <taxon>Basidiomycota</taxon>
        <taxon>Agaricomycotina</taxon>
        <taxon>Agaricomycetes</taxon>
        <taxon>Agaricomycetidae</taxon>
        <taxon>Agaricales</taxon>
        <taxon>Pluteineae</taxon>
        <taxon>Amanitaceae</taxon>
        <taxon>Amanita</taxon>
    </lineage>
</organism>
<dbReference type="EMBL" id="KN818376">
    <property type="protein sequence ID" value="KIL57266.1"/>
    <property type="molecule type" value="Genomic_DNA"/>
</dbReference>
<keyword evidence="3" id="KW-1185">Reference proteome</keyword>
<protein>
    <submittedName>
        <fullName evidence="2">Uncharacterized protein</fullName>
    </submittedName>
</protein>
<dbReference type="AlphaFoldDB" id="A0A0C2WKQ8"/>
<evidence type="ECO:0000313" key="2">
    <source>
        <dbReference type="EMBL" id="KIL57266.1"/>
    </source>
</evidence>
<evidence type="ECO:0000256" key="1">
    <source>
        <dbReference type="SAM" id="MobiDB-lite"/>
    </source>
</evidence>
<feature type="compositionally biased region" description="Low complexity" evidence="1">
    <location>
        <begin position="12"/>
        <end position="29"/>
    </location>
</feature>
<evidence type="ECO:0000313" key="3">
    <source>
        <dbReference type="Proteomes" id="UP000054549"/>
    </source>
</evidence>